<organism evidence="4 5">
    <name type="scientific">Serratia plymuthica</name>
    <dbReference type="NCBI Taxonomy" id="82996"/>
    <lineage>
        <taxon>Bacteria</taxon>
        <taxon>Pseudomonadati</taxon>
        <taxon>Pseudomonadota</taxon>
        <taxon>Gammaproteobacteria</taxon>
        <taxon>Enterobacterales</taxon>
        <taxon>Yersiniaceae</taxon>
        <taxon>Serratia</taxon>
    </lineage>
</organism>
<evidence type="ECO:0000256" key="1">
    <source>
        <dbReference type="ARBA" id="ARBA00022679"/>
    </source>
</evidence>
<name>A0A318PIL3_SERPL</name>
<dbReference type="Proteomes" id="UP000248196">
    <property type="component" value="Unassembled WGS sequence"/>
</dbReference>
<proteinExistence type="predicted"/>
<dbReference type="Pfam" id="PF00534">
    <property type="entry name" value="Glycos_transf_1"/>
    <property type="match status" value="1"/>
</dbReference>
<feature type="domain" description="Glycosyl transferase family 1" evidence="2">
    <location>
        <begin position="170"/>
        <end position="325"/>
    </location>
</feature>
<gene>
    <name evidence="4" type="ORF">CT690_10180</name>
</gene>
<dbReference type="InterPro" id="IPR001296">
    <property type="entry name" value="Glyco_trans_1"/>
</dbReference>
<evidence type="ECO:0000313" key="5">
    <source>
        <dbReference type="Proteomes" id="UP000248196"/>
    </source>
</evidence>
<dbReference type="AlphaFoldDB" id="A0A318PIL3"/>
<dbReference type="Gene3D" id="3.40.50.2000">
    <property type="entry name" value="Glycogen Phosphorylase B"/>
    <property type="match status" value="2"/>
</dbReference>
<dbReference type="OrthoDB" id="9801609at2"/>
<reference evidence="4 5" key="1">
    <citation type="submission" date="2017-11" db="EMBL/GenBank/DDBJ databases">
        <title>Genome sequence of the oocydin A producing rhizobacterium Serratia plymuthica 4Rx5.</title>
        <authorList>
            <person name="Matilla M.A."/>
            <person name="Udaondo Z."/>
            <person name="Salmond G.P.C."/>
        </authorList>
    </citation>
    <scope>NUCLEOTIDE SEQUENCE [LARGE SCALE GENOMIC DNA]</scope>
    <source>
        <strain evidence="4 5">4Rx5</strain>
    </source>
</reference>
<dbReference type="PANTHER" id="PTHR46401:SF2">
    <property type="entry name" value="GLYCOSYLTRANSFERASE WBBK-RELATED"/>
    <property type="match status" value="1"/>
</dbReference>
<evidence type="ECO:0000259" key="2">
    <source>
        <dbReference type="Pfam" id="PF00534"/>
    </source>
</evidence>
<dbReference type="InterPro" id="IPR028098">
    <property type="entry name" value="Glyco_trans_4-like_N"/>
</dbReference>
<dbReference type="GO" id="GO:0009103">
    <property type="term" value="P:lipopolysaccharide biosynthetic process"/>
    <property type="evidence" value="ECO:0007669"/>
    <property type="project" value="TreeGrafter"/>
</dbReference>
<comment type="caution">
    <text evidence="4">The sequence shown here is derived from an EMBL/GenBank/DDBJ whole genome shotgun (WGS) entry which is preliminary data.</text>
</comment>
<accession>A0A318PIL3</accession>
<protein>
    <submittedName>
        <fullName evidence="4">Glycosyltransferase family 1 protein</fullName>
    </submittedName>
</protein>
<evidence type="ECO:0000259" key="3">
    <source>
        <dbReference type="Pfam" id="PF13439"/>
    </source>
</evidence>
<dbReference type="Pfam" id="PF13439">
    <property type="entry name" value="Glyco_transf_4"/>
    <property type="match status" value="1"/>
</dbReference>
<dbReference type="GO" id="GO:0016757">
    <property type="term" value="F:glycosyltransferase activity"/>
    <property type="evidence" value="ECO:0007669"/>
    <property type="project" value="InterPro"/>
</dbReference>
<evidence type="ECO:0000313" key="4">
    <source>
        <dbReference type="EMBL" id="PYD39377.1"/>
    </source>
</evidence>
<keyword evidence="1 4" id="KW-0808">Transferase</keyword>
<dbReference type="PANTHER" id="PTHR46401">
    <property type="entry name" value="GLYCOSYLTRANSFERASE WBBK-RELATED"/>
    <property type="match status" value="1"/>
</dbReference>
<dbReference type="EMBL" id="PESE01000002">
    <property type="protein sequence ID" value="PYD39377.1"/>
    <property type="molecule type" value="Genomic_DNA"/>
</dbReference>
<dbReference type="RefSeq" id="WP_004942400.1">
    <property type="nucleotide sequence ID" value="NZ_PESE01000002.1"/>
</dbReference>
<dbReference type="CDD" id="cd03809">
    <property type="entry name" value="GT4_MtfB-like"/>
    <property type="match status" value="1"/>
</dbReference>
<feature type="domain" description="Glycosyltransferase subfamily 4-like N-terminal" evidence="3">
    <location>
        <begin position="14"/>
        <end position="161"/>
    </location>
</feature>
<dbReference type="SUPFAM" id="SSF53756">
    <property type="entry name" value="UDP-Glycosyltransferase/glycogen phosphorylase"/>
    <property type="match status" value="1"/>
</dbReference>
<sequence>MIYVNARFLTQDVTGVQRFAQQICLALNALRNDVVFLSPKNIKHHDVAELLNVKIIGSSTGHRWEQKDLPAYLATQGKPLLLNLGNTAPIFYRNKIVTHHDVTYKRYPQSYSWKFRLLYNVFVPLMLRNSKMLLTVSEFSKKELHETYGYPLDDIHVIYNAAGSIFCPKKNETLARDPYLLAVSSPNYHKNFHGLITAFNQWENRGKVRLKIIGAANANFNNVTPSLATTENVEFTGRVSDEQLIELYSNALAFVFPSFYEGFGIPPLEAQACGCPVISSNSASLPEVLGDSALYFSPDNTNDITACISRITSDDSLRQQLIQSGFNNIKRFSWAISANKINELINTHQ</sequence>